<name>A0AAD9GFB1_BABDI</name>
<gene>
    <name evidence="3" type="ORF">X943_001635</name>
</gene>
<comment type="caution">
    <text evidence="3">The sequence shown here is derived from an EMBL/GenBank/DDBJ whole genome shotgun (WGS) entry which is preliminary data.</text>
</comment>
<sequence length="98" mass="10755">MAILLYFNIVAISHPDASTLERATRISSLITVFVTVAFVFSPFYVVYFKQKREARDAQTMNDGIDIELEDGDSNGGDTSCSLEGETGEVPAEREAKST</sequence>
<feature type="transmembrane region" description="Helical" evidence="2">
    <location>
        <begin position="26"/>
        <end position="47"/>
    </location>
</feature>
<keyword evidence="2" id="KW-0472">Membrane</keyword>
<evidence type="ECO:0000313" key="3">
    <source>
        <dbReference type="EMBL" id="KAK1937409.1"/>
    </source>
</evidence>
<feature type="region of interest" description="Disordered" evidence="1">
    <location>
        <begin position="66"/>
        <end position="98"/>
    </location>
</feature>
<accession>A0AAD9GFB1</accession>
<organism evidence="3 4">
    <name type="scientific">Babesia divergens</name>
    <dbReference type="NCBI Taxonomy" id="32595"/>
    <lineage>
        <taxon>Eukaryota</taxon>
        <taxon>Sar</taxon>
        <taxon>Alveolata</taxon>
        <taxon>Apicomplexa</taxon>
        <taxon>Aconoidasida</taxon>
        <taxon>Piroplasmida</taxon>
        <taxon>Babesiidae</taxon>
        <taxon>Babesia</taxon>
    </lineage>
</organism>
<evidence type="ECO:0000313" key="4">
    <source>
        <dbReference type="Proteomes" id="UP001195914"/>
    </source>
</evidence>
<dbReference type="EMBL" id="JAHBMH010000033">
    <property type="protein sequence ID" value="KAK1937409.1"/>
    <property type="molecule type" value="Genomic_DNA"/>
</dbReference>
<keyword evidence="2" id="KW-1133">Transmembrane helix</keyword>
<proteinExistence type="predicted"/>
<reference evidence="3" key="1">
    <citation type="journal article" date="2014" name="Nucleic Acids Res.">
        <title>The evolutionary dynamics of variant antigen genes in Babesia reveal a history of genomic innovation underlying host-parasite interaction.</title>
        <authorList>
            <person name="Jackson A.P."/>
            <person name="Otto T.D."/>
            <person name="Darby A."/>
            <person name="Ramaprasad A."/>
            <person name="Xia D."/>
            <person name="Echaide I.E."/>
            <person name="Farber M."/>
            <person name="Gahlot S."/>
            <person name="Gamble J."/>
            <person name="Gupta D."/>
            <person name="Gupta Y."/>
            <person name="Jackson L."/>
            <person name="Malandrin L."/>
            <person name="Malas T.B."/>
            <person name="Moussa E."/>
            <person name="Nair M."/>
            <person name="Reid A.J."/>
            <person name="Sanders M."/>
            <person name="Sharma J."/>
            <person name="Tracey A."/>
            <person name="Quail M.A."/>
            <person name="Weir W."/>
            <person name="Wastling J.M."/>
            <person name="Hall N."/>
            <person name="Willadsen P."/>
            <person name="Lingelbach K."/>
            <person name="Shiels B."/>
            <person name="Tait A."/>
            <person name="Berriman M."/>
            <person name="Allred D.R."/>
            <person name="Pain A."/>
        </authorList>
    </citation>
    <scope>NUCLEOTIDE SEQUENCE</scope>
    <source>
        <strain evidence="3">1802A</strain>
    </source>
</reference>
<reference evidence="3" key="2">
    <citation type="submission" date="2021-05" db="EMBL/GenBank/DDBJ databases">
        <authorList>
            <person name="Pain A."/>
        </authorList>
    </citation>
    <scope>NUCLEOTIDE SEQUENCE</scope>
    <source>
        <strain evidence="3">1802A</strain>
    </source>
</reference>
<dbReference type="AlphaFoldDB" id="A0AAD9GFB1"/>
<evidence type="ECO:0000256" key="2">
    <source>
        <dbReference type="SAM" id="Phobius"/>
    </source>
</evidence>
<dbReference type="Proteomes" id="UP001195914">
    <property type="component" value="Unassembled WGS sequence"/>
</dbReference>
<keyword evidence="2" id="KW-0812">Transmembrane</keyword>
<keyword evidence="4" id="KW-1185">Reference proteome</keyword>
<protein>
    <submittedName>
        <fullName evidence="3">Uncharacterized protein</fullName>
    </submittedName>
</protein>
<evidence type="ECO:0000256" key="1">
    <source>
        <dbReference type="SAM" id="MobiDB-lite"/>
    </source>
</evidence>